<evidence type="ECO:0000313" key="3">
    <source>
        <dbReference type="EMBL" id="KYF46707.1"/>
    </source>
</evidence>
<comment type="caution">
    <text evidence="3">The sequence shown here is derived from an EMBL/GenBank/DDBJ whole genome shotgun (WGS) entry which is preliminary data.</text>
</comment>
<dbReference type="PANTHER" id="PTHR34825:SF1">
    <property type="entry name" value="AAA-ATPASE-LIKE DOMAIN-CONTAINING PROTEIN"/>
    <property type="match status" value="1"/>
</dbReference>
<gene>
    <name evidence="3" type="ORF">BE04_01845</name>
</gene>
<accession>A0A150NY79</accession>
<feature type="region of interest" description="Disordered" evidence="1">
    <location>
        <begin position="130"/>
        <end position="179"/>
    </location>
</feature>
<protein>
    <recommendedName>
        <fullName evidence="2">AAA-ATPase-like domain-containing protein</fullName>
    </recommendedName>
</protein>
<organism evidence="3 4">
    <name type="scientific">Sorangium cellulosum</name>
    <name type="common">Polyangium cellulosum</name>
    <dbReference type="NCBI Taxonomy" id="56"/>
    <lineage>
        <taxon>Bacteria</taxon>
        <taxon>Pseudomonadati</taxon>
        <taxon>Myxococcota</taxon>
        <taxon>Polyangia</taxon>
        <taxon>Polyangiales</taxon>
        <taxon>Polyangiaceae</taxon>
        <taxon>Sorangium</taxon>
    </lineage>
</organism>
<dbReference type="PANTHER" id="PTHR34825">
    <property type="entry name" value="CONSERVED PROTEIN, WITH A WEAK D-GALACTARATE DEHYDRATASE/ALTRONATE HYDROLASE DOMAIN"/>
    <property type="match status" value="1"/>
</dbReference>
<dbReference type="AlphaFoldDB" id="A0A150NY79"/>
<dbReference type="EMBL" id="JELX01004609">
    <property type="protein sequence ID" value="KYF46707.1"/>
    <property type="molecule type" value="Genomic_DNA"/>
</dbReference>
<dbReference type="Pfam" id="PF09820">
    <property type="entry name" value="AAA-ATPase_like"/>
    <property type="match status" value="1"/>
</dbReference>
<dbReference type="InterPro" id="IPR018631">
    <property type="entry name" value="AAA-ATPase-like_dom"/>
</dbReference>
<evidence type="ECO:0000313" key="4">
    <source>
        <dbReference type="Proteomes" id="UP000075604"/>
    </source>
</evidence>
<reference evidence="3 4" key="1">
    <citation type="submission" date="2014-02" db="EMBL/GenBank/DDBJ databases">
        <title>The small core and large imbalanced accessory genome model reveals a collaborative survival strategy of Sorangium cellulosum strains in nature.</title>
        <authorList>
            <person name="Han K."/>
            <person name="Peng R."/>
            <person name="Blom J."/>
            <person name="Li Y.-Z."/>
        </authorList>
    </citation>
    <scope>NUCLEOTIDE SEQUENCE [LARGE SCALE GENOMIC DNA]</scope>
    <source>
        <strain evidence="3 4">So0157-18</strain>
    </source>
</reference>
<dbReference type="Proteomes" id="UP000075604">
    <property type="component" value="Unassembled WGS sequence"/>
</dbReference>
<proteinExistence type="predicted"/>
<sequence length="179" mass="20888">MSLRIALGIDDFRKLRESGLEYVDKTRLIRELIDAEDSQVALLPRPRRFGKTLNLSMLRWFFEKRQEDLSRLFEDLSIWQAGERYRAHFQRYPVIYLTLKAVQQETFERCFAALREKIVALYDQHRYAARQRPARGRGAAPLPGSAGRHGVRGRVRPRASGPVQPSPPPPRRARRDAHR</sequence>
<feature type="domain" description="AAA-ATPase-like" evidence="2">
    <location>
        <begin position="7"/>
        <end position="130"/>
    </location>
</feature>
<evidence type="ECO:0000259" key="2">
    <source>
        <dbReference type="Pfam" id="PF09820"/>
    </source>
</evidence>
<name>A0A150NY79_SORCE</name>
<evidence type="ECO:0000256" key="1">
    <source>
        <dbReference type="SAM" id="MobiDB-lite"/>
    </source>
</evidence>
<feature type="compositionally biased region" description="Low complexity" evidence="1">
    <location>
        <begin position="136"/>
        <end position="148"/>
    </location>
</feature>